<gene>
    <name evidence="3" type="ORF">GMOD_00006963</name>
</gene>
<protein>
    <submittedName>
        <fullName evidence="3">Mannosyl transferase</fullName>
    </submittedName>
</protein>
<keyword evidence="2" id="KW-0812">Transmembrane</keyword>
<keyword evidence="2" id="KW-0472">Membrane</keyword>
<name>A0A3M7MBY4_9PLEO</name>
<evidence type="ECO:0000313" key="4">
    <source>
        <dbReference type="Proteomes" id="UP000265663"/>
    </source>
</evidence>
<dbReference type="EMBL" id="KE747829">
    <property type="protein sequence ID" value="RMZ71977.1"/>
    <property type="molecule type" value="Genomic_DNA"/>
</dbReference>
<accession>A0A3M7MBY4</accession>
<dbReference type="Pfam" id="PF11927">
    <property type="entry name" value="HODM_asu-like"/>
    <property type="match status" value="1"/>
</dbReference>
<reference evidence="3 4" key="1">
    <citation type="journal article" date="2014" name="PLoS ONE">
        <title>De novo Genome Assembly of the Fungal Plant Pathogen Pyrenophora semeniperda.</title>
        <authorList>
            <person name="Soliai M.M."/>
            <person name="Meyer S.E."/>
            <person name="Udall J.A."/>
            <person name="Elzinga D.E."/>
            <person name="Hermansen R.A."/>
            <person name="Bodily P.M."/>
            <person name="Hart A.A."/>
            <person name="Coleman C.E."/>
        </authorList>
    </citation>
    <scope>NUCLEOTIDE SEQUENCE [LARGE SCALE GENOMIC DNA]</scope>
    <source>
        <strain evidence="3 4">CCB06</strain>
        <tissue evidence="3">Mycelium</tissue>
    </source>
</reference>
<evidence type="ECO:0000313" key="3">
    <source>
        <dbReference type="EMBL" id="RMZ71977.1"/>
    </source>
</evidence>
<evidence type="ECO:0000256" key="1">
    <source>
        <dbReference type="SAM" id="MobiDB-lite"/>
    </source>
</evidence>
<dbReference type="AlphaFoldDB" id="A0A3M7MBY4"/>
<proteinExistence type="predicted"/>
<keyword evidence="3" id="KW-0808">Transferase</keyword>
<dbReference type="Proteomes" id="UP000265663">
    <property type="component" value="Unassembled WGS sequence"/>
</dbReference>
<sequence>MAPHQHSRLRILLLDHQAEEESMSAQTRAIYLILILLPTLYLARILFLAVVQRRKRGPEQTVSLEKNFQSRPFTRPPATPHPTFSLTTTPPLPYRPFRHGPRYNITLGLRRMHWDDWIELDSEYLSYHRLKAERISSRGEKCIRTAPEAREAAVELLVELGGWLAERYPGVFSVSHIHPYQNEKETGGEDGRKGGMVVRNLATEEVFDIDALTVNGRREDPMSLCARLVQDDLAIMMEGEGGQYFLKAGAILLPGFWRLEDKFGMGLGEIHESGDVPGFKEKLEKPMTNFFRRLTPDAPMLRNNYFIQVDDDLAWSSSIGPEDSPHVGWFTAEQNRHISHHMFRSERQSLRRLPRTGAVVFTIRTYFHPITAIAQEPYVPGRLASAIRSWGDDVSRYKGKEKYGDVLLEYLDRMHEEQVAGGLDVDKEDDVRAYPF</sequence>
<feature type="region of interest" description="Disordered" evidence="1">
    <location>
        <begin position="70"/>
        <end position="89"/>
    </location>
</feature>
<evidence type="ECO:0000256" key="2">
    <source>
        <dbReference type="SAM" id="Phobius"/>
    </source>
</evidence>
<dbReference type="OrthoDB" id="497541at2759"/>
<dbReference type="GO" id="GO:0016740">
    <property type="term" value="F:transferase activity"/>
    <property type="evidence" value="ECO:0007669"/>
    <property type="project" value="UniProtKB-KW"/>
</dbReference>
<organism evidence="3 4">
    <name type="scientific">Pyrenophora seminiperda CCB06</name>
    <dbReference type="NCBI Taxonomy" id="1302712"/>
    <lineage>
        <taxon>Eukaryota</taxon>
        <taxon>Fungi</taxon>
        <taxon>Dikarya</taxon>
        <taxon>Ascomycota</taxon>
        <taxon>Pezizomycotina</taxon>
        <taxon>Dothideomycetes</taxon>
        <taxon>Pleosporomycetidae</taxon>
        <taxon>Pleosporales</taxon>
        <taxon>Pleosporineae</taxon>
        <taxon>Pleosporaceae</taxon>
        <taxon>Pyrenophora</taxon>
    </lineage>
</organism>
<dbReference type="InterPro" id="IPR021848">
    <property type="entry name" value="HODM_asu-like"/>
</dbReference>
<keyword evidence="2" id="KW-1133">Transmembrane helix</keyword>
<feature type="transmembrane region" description="Helical" evidence="2">
    <location>
        <begin position="29"/>
        <end position="51"/>
    </location>
</feature>
<keyword evidence="4" id="KW-1185">Reference proteome</keyword>